<evidence type="ECO:0000313" key="2">
    <source>
        <dbReference type="EMBL" id="KEI14026.1"/>
    </source>
</evidence>
<dbReference type="EMBL" id="JENX01000125">
    <property type="protein sequence ID" value="KEI14026.1"/>
    <property type="molecule type" value="Genomic_DNA"/>
</dbReference>
<dbReference type="Pfam" id="PF18734">
    <property type="entry name" value="HEPN_AbiU2"/>
    <property type="match status" value="1"/>
</dbReference>
<evidence type="ECO:0000313" key="3">
    <source>
        <dbReference type="Proteomes" id="UP000027937"/>
    </source>
</evidence>
<organism evidence="2 3">
    <name type="scientific">Clostridium haemolyticum NCTC 9693</name>
    <dbReference type="NCBI Taxonomy" id="1443114"/>
    <lineage>
        <taxon>Bacteria</taxon>
        <taxon>Bacillati</taxon>
        <taxon>Bacillota</taxon>
        <taxon>Clostridia</taxon>
        <taxon>Eubacteriales</taxon>
        <taxon>Clostridiaceae</taxon>
        <taxon>Clostridium</taxon>
    </lineage>
</organism>
<evidence type="ECO:0000259" key="1">
    <source>
        <dbReference type="Pfam" id="PF18734"/>
    </source>
</evidence>
<proteinExistence type="predicted"/>
<sequence length="213" mass="25035">MTNNNIQQIKKHTEGLLKELTNCNSEYKLYKLMLQKTNDNLDELNIAPAFFGLTLKALINDIIMTLAKIYEKPCKTNSSIYKLLNKVQQDIKRINHDDINNNIIKQHIQELEECSDILNNLFTWRDKHFAHFDKKYFLTNNEVSNDAKLTYGNIEKIINSAGDVLNYYYSKLEGKHVSIEATNYDDLNRIVRILKYYNENKHDICLNILNKNK</sequence>
<name>A0ABR4TAR1_CLOHA</name>
<keyword evidence="3" id="KW-1185">Reference proteome</keyword>
<comment type="caution">
    <text evidence="2">The sequence shown here is derived from an EMBL/GenBank/DDBJ whole genome shotgun (WGS) entry which is preliminary data.</text>
</comment>
<dbReference type="Proteomes" id="UP000027937">
    <property type="component" value="Plasmid p1Ch9693"/>
</dbReference>
<accession>A0ABR4TAR1</accession>
<keyword evidence="2" id="KW-0614">Plasmid</keyword>
<protein>
    <recommendedName>
        <fullName evidence="1">HEPN AbiU2-like domain-containing protein</fullName>
    </recommendedName>
</protein>
<geneLocation type="plasmid" evidence="2 3">
    <name>p1Ch9693</name>
</geneLocation>
<dbReference type="InterPro" id="IPR040704">
    <property type="entry name" value="HEPN_AbiU2"/>
</dbReference>
<dbReference type="RefSeq" id="WP_039230484.1">
    <property type="nucleotide sequence ID" value="NZ_CM003349.1"/>
</dbReference>
<feature type="domain" description="HEPN AbiU2-like" evidence="1">
    <location>
        <begin position="7"/>
        <end position="177"/>
    </location>
</feature>
<gene>
    <name evidence="2" type="ORF">Z960_p0023</name>
</gene>
<reference evidence="3" key="1">
    <citation type="journal article" date="2014" name="PLoS ONE">
        <title>Plasmidome interchange between Clostridium botulinum, Clostridium novyi and Clostridium haemolyticum converts strains of independent lineages into distinctly different pathogens.</title>
        <authorList>
            <person name="Skarin H."/>
            <person name="Segerman B."/>
        </authorList>
    </citation>
    <scope>NUCLEOTIDE SEQUENCE [LARGE SCALE GENOMIC DNA]</scope>
    <source>
        <strain evidence="3">NCTC 9693</strain>
    </source>
</reference>